<dbReference type="EMBL" id="LVWA01000005">
    <property type="protein sequence ID" value="OKL39907.1"/>
    <property type="molecule type" value="Genomic_DNA"/>
</dbReference>
<sequence>MKKIWSKYKTLLFFGVFILPVYFCVPSSNYTDCKWNEDFNKLKFEGVIQKKYLDKSDHSVPKVVLKNFQNNLDTLYLFGEDTGIYESISLGDTIKKASGTRLILKMKNQKYVAYKTVEFGCDSVELRKEEYLFKLYDLLGNN</sequence>
<proteinExistence type="predicted"/>
<evidence type="ECO:0000313" key="2">
    <source>
        <dbReference type="Proteomes" id="UP000186551"/>
    </source>
</evidence>
<comment type="caution">
    <text evidence="1">The sequence shown here is derived from an EMBL/GenBank/DDBJ whole genome shotgun (WGS) entry which is preliminary data.</text>
</comment>
<dbReference type="OrthoDB" id="1356856at2"/>
<reference evidence="1 2" key="1">
    <citation type="submission" date="2016-03" db="EMBL/GenBank/DDBJ databases">
        <title>Genome sequence of Pontibacter sp. nov., of the family cytophagaceae, isolated from marine sediment of the Yellow Sea, China.</title>
        <authorList>
            <person name="Zhang G."/>
            <person name="Zhang R."/>
        </authorList>
    </citation>
    <scope>NUCLEOTIDE SEQUENCE [LARGE SCALE GENOMIC DNA]</scope>
    <source>
        <strain evidence="1 2">S10-8</strain>
    </source>
</reference>
<gene>
    <name evidence="1" type="ORF">A3841_16160</name>
</gene>
<dbReference type="RefSeq" id="WP_073852013.1">
    <property type="nucleotide sequence ID" value="NZ_LVWA01000005.1"/>
</dbReference>
<dbReference type="Proteomes" id="UP000186551">
    <property type="component" value="Unassembled WGS sequence"/>
</dbReference>
<organism evidence="1 2">
    <name type="scientific">Pontibacter flavimaris</name>
    <dbReference type="NCBI Taxonomy" id="1797110"/>
    <lineage>
        <taxon>Bacteria</taxon>
        <taxon>Pseudomonadati</taxon>
        <taxon>Bacteroidota</taxon>
        <taxon>Cytophagia</taxon>
        <taxon>Cytophagales</taxon>
        <taxon>Hymenobacteraceae</taxon>
        <taxon>Pontibacter</taxon>
    </lineage>
</organism>
<name>A0A1Q5PCI4_9BACT</name>
<dbReference type="AlphaFoldDB" id="A0A1Q5PCI4"/>
<protein>
    <submittedName>
        <fullName evidence="1">Uncharacterized protein</fullName>
    </submittedName>
</protein>
<evidence type="ECO:0000313" key="1">
    <source>
        <dbReference type="EMBL" id="OKL39907.1"/>
    </source>
</evidence>
<accession>A0A1Q5PCI4</accession>
<dbReference type="STRING" id="1797110.A3841_16160"/>
<keyword evidence="2" id="KW-1185">Reference proteome</keyword>